<keyword evidence="1" id="KW-0723">Serine/threonine-protein kinase</keyword>
<gene>
    <name evidence="3" type="ORF">SGFS_019500</name>
</gene>
<proteinExistence type="predicted"/>
<accession>A0ABM7F4B6</accession>
<name>A0ABM7F4B6_9ACTN</name>
<keyword evidence="1" id="KW-0808">Transferase</keyword>
<keyword evidence="1" id="KW-0418">Kinase</keyword>
<evidence type="ECO:0000256" key="1">
    <source>
        <dbReference type="ARBA" id="ARBA00022527"/>
    </source>
</evidence>
<dbReference type="CDD" id="cd16936">
    <property type="entry name" value="HATPase_RsbW-like"/>
    <property type="match status" value="1"/>
</dbReference>
<dbReference type="Pfam" id="PF13581">
    <property type="entry name" value="HATPase_c_2"/>
    <property type="match status" value="1"/>
</dbReference>
<evidence type="ECO:0000313" key="3">
    <source>
        <dbReference type="EMBL" id="BBC30656.1"/>
    </source>
</evidence>
<reference evidence="3 4" key="1">
    <citation type="journal article" date="2010" name="ChemBioChem">
        <title>Cloning and characterization of the biosynthetic gene cluster of 16-membered macrolide antibiotic FD-891: involvement of a dual functional cytochrome P450 monooxygenase catalyzing epoxidation and hydroxylation.</title>
        <authorList>
            <person name="Kudo F."/>
            <person name="Motegi A."/>
            <person name="Mizoue K."/>
            <person name="Eguchi T."/>
        </authorList>
    </citation>
    <scope>NUCLEOTIDE SEQUENCE [LARGE SCALE GENOMIC DNA]</scope>
    <source>
        <strain evidence="3 4">A-8890</strain>
    </source>
</reference>
<reference evidence="3 4" key="2">
    <citation type="journal article" date="2023" name="ChemBioChem">
        <title>Acyltransferase Domain Exchange between Two Independent Type I Polyketide Synthases in the Same Producer Strain of Macrolide Antibiotics.</title>
        <authorList>
            <person name="Kudo F."/>
            <person name="Kishikawa K."/>
            <person name="Tsuboi K."/>
            <person name="Kido T."/>
            <person name="Usui T."/>
            <person name="Hashimoto J."/>
            <person name="Shin-Ya K."/>
            <person name="Miyanaga A."/>
            <person name="Eguchi T."/>
        </authorList>
    </citation>
    <scope>NUCLEOTIDE SEQUENCE [LARGE SCALE GENOMIC DNA]</scope>
    <source>
        <strain evidence="3 4">A-8890</strain>
    </source>
</reference>
<protein>
    <recommendedName>
        <fullName evidence="2">Histidine kinase/HSP90-like ATPase domain-containing protein</fullName>
    </recommendedName>
</protein>
<dbReference type="InterPro" id="IPR036890">
    <property type="entry name" value="HATPase_C_sf"/>
</dbReference>
<dbReference type="InterPro" id="IPR050267">
    <property type="entry name" value="Anti-sigma-factor_SerPK"/>
</dbReference>
<sequence length="150" mass="16807">MIYRPDDGVGPKSSSAVVLRWSRHPRCVGLARRELRKVLGGWGLSSIEDSAVLVLSEILTDAIRHGNVHPGAEIETRYLRVRSGLRIEVSDTVHEFRQLTESSSEPDRDPRLRLIDALADRWKMNDSFSISISAWAELDFPSQTGAPDVE</sequence>
<dbReference type="PANTHER" id="PTHR35526:SF3">
    <property type="entry name" value="ANTI-SIGMA-F FACTOR RSBW"/>
    <property type="match status" value="1"/>
</dbReference>
<evidence type="ECO:0000259" key="2">
    <source>
        <dbReference type="Pfam" id="PF13581"/>
    </source>
</evidence>
<organism evidence="3 4">
    <name type="scientific">Streptomyces graminofaciens</name>
    <dbReference type="NCBI Taxonomy" id="68212"/>
    <lineage>
        <taxon>Bacteria</taxon>
        <taxon>Bacillati</taxon>
        <taxon>Actinomycetota</taxon>
        <taxon>Actinomycetes</taxon>
        <taxon>Kitasatosporales</taxon>
        <taxon>Streptomycetaceae</taxon>
        <taxon>Streptomyces</taxon>
    </lineage>
</organism>
<dbReference type="EMBL" id="AP018448">
    <property type="protein sequence ID" value="BBC30656.1"/>
    <property type="molecule type" value="Genomic_DNA"/>
</dbReference>
<keyword evidence="4" id="KW-1185">Reference proteome</keyword>
<feature type="domain" description="Histidine kinase/HSP90-like ATPase" evidence="2">
    <location>
        <begin position="25"/>
        <end position="122"/>
    </location>
</feature>
<dbReference type="InterPro" id="IPR003594">
    <property type="entry name" value="HATPase_dom"/>
</dbReference>
<dbReference type="PANTHER" id="PTHR35526">
    <property type="entry name" value="ANTI-SIGMA-F FACTOR RSBW-RELATED"/>
    <property type="match status" value="1"/>
</dbReference>
<dbReference type="Gene3D" id="3.30.565.10">
    <property type="entry name" value="Histidine kinase-like ATPase, C-terminal domain"/>
    <property type="match status" value="1"/>
</dbReference>
<dbReference type="Proteomes" id="UP001321542">
    <property type="component" value="Chromosome"/>
</dbReference>
<evidence type="ECO:0000313" key="4">
    <source>
        <dbReference type="Proteomes" id="UP001321542"/>
    </source>
</evidence>